<feature type="region of interest" description="Disordered" evidence="1">
    <location>
        <begin position="1"/>
        <end position="21"/>
    </location>
</feature>
<sequence length="132" mass="14516">MHPPTGPSPASAKKPPTTHPRACHCGGTLAPNPLPGGRTRRGVFNVSNPVYLLKTDRQLETMNPTGSWFLFFFFGLPFSSIRRALSDGWLAVPQRQPPGPAAWQTRPFTVRRAMSSQRGTRRSRPTPASRAP</sequence>
<dbReference type="AlphaFoldDB" id="A0A7J8C261"/>
<keyword evidence="3" id="KW-1185">Reference proteome</keyword>
<evidence type="ECO:0000256" key="1">
    <source>
        <dbReference type="SAM" id="MobiDB-lite"/>
    </source>
</evidence>
<comment type="caution">
    <text evidence="2">The sequence shown here is derived from an EMBL/GenBank/DDBJ whole genome shotgun (WGS) entry which is preliminary data.</text>
</comment>
<dbReference type="Proteomes" id="UP000593571">
    <property type="component" value="Unassembled WGS sequence"/>
</dbReference>
<evidence type="ECO:0000313" key="3">
    <source>
        <dbReference type="Proteomes" id="UP000593571"/>
    </source>
</evidence>
<accession>A0A7J8C261</accession>
<gene>
    <name evidence="2" type="ORF">HJG63_009273</name>
</gene>
<protein>
    <submittedName>
        <fullName evidence="2">Uncharacterized protein</fullName>
    </submittedName>
</protein>
<organism evidence="2 3">
    <name type="scientific">Rousettus aegyptiacus</name>
    <name type="common">Egyptian fruit bat</name>
    <name type="synonym">Pteropus aegyptiacus</name>
    <dbReference type="NCBI Taxonomy" id="9407"/>
    <lineage>
        <taxon>Eukaryota</taxon>
        <taxon>Metazoa</taxon>
        <taxon>Chordata</taxon>
        <taxon>Craniata</taxon>
        <taxon>Vertebrata</taxon>
        <taxon>Euteleostomi</taxon>
        <taxon>Mammalia</taxon>
        <taxon>Eutheria</taxon>
        <taxon>Laurasiatheria</taxon>
        <taxon>Chiroptera</taxon>
        <taxon>Yinpterochiroptera</taxon>
        <taxon>Pteropodoidea</taxon>
        <taxon>Pteropodidae</taxon>
        <taxon>Rousettinae</taxon>
        <taxon>Rousettus</taxon>
    </lineage>
</organism>
<reference evidence="2 3" key="1">
    <citation type="journal article" date="2020" name="Nature">
        <title>Six reference-quality genomes reveal evolution of bat adaptations.</title>
        <authorList>
            <person name="Jebb D."/>
            <person name="Huang Z."/>
            <person name="Pippel M."/>
            <person name="Hughes G.M."/>
            <person name="Lavrichenko K."/>
            <person name="Devanna P."/>
            <person name="Winkler S."/>
            <person name="Jermiin L.S."/>
            <person name="Skirmuntt E.C."/>
            <person name="Katzourakis A."/>
            <person name="Burkitt-Gray L."/>
            <person name="Ray D.A."/>
            <person name="Sullivan K.A.M."/>
            <person name="Roscito J.G."/>
            <person name="Kirilenko B.M."/>
            <person name="Davalos L.M."/>
            <person name="Corthals A.P."/>
            <person name="Power M.L."/>
            <person name="Jones G."/>
            <person name="Ransome R.D."/>
            <person name="Dechmann D.K.N."/>
            <person name="Locatelli A.G."/>
            <person name="Puechmaille S.J."/>
            <person name="Fedrigo O."/>
            <person name="Jarvis E.D."/>
            <person name="Hiller M."/>
            <person name="Vernes S.C."/>
            <person name="Myers E.W."/>
            <person name="Teeling E.C."/>
        </authorList>
    </citation>
    <scope>NUCLEOTIDE SEQUENCE [LARGE SCALE GENOMIC DNA]</scope>
    <source>
        <strain evidence="2">MRouAeg1</strain>
        <tissue evidence="2">Muscle</tissue>
    </source>
</reference>
<proteinExistence type="predicted"/>
<feature type="region of interest" description="Disordered" evidence="1">
    <location>
        <begin position="95"/>
        <end position="132"/>
    </location>
</feature>
<name>A0A7J8C261_ROUAE</name>
<evidence type="ECO:0000313" key="2">
    <source>
        <dbReference type="EMBL" id="KAF6404943.1"/>
    </source>
</evidence>
<dbReference type="EMBL" id="JACASE010000015">
    <property type="protein sequence ID" value="KAF6404943.1"/>
    <property type="molecule type" value="Genomic_DNA"/>
</dbReference>